<keyword evidence="3 8" id="KW-0805">Transcription regulation</keyword>
<evidence type="ECO:0000259" key="10">
    <source>
        <dbReference type="Pfam" id="PF01272"/>
    </source>
</evidence>
<evidence type="ECO:0000256" key="9">
    <source>
        <dbReference type="RuleBase" id="RU000556"/>
    </source>
</evidence>
<organism evidence="12 15">
    <name type="scientific">Lactobacillus gasseri</name>
    <dbReference type="NCBI Taxonomy" id="1596"/>
    <lineage>
        <taxon>Bacteria</taxon>
        <taxon>Bacillati</taxon>
        <taxon>Bacillota</taxon>
        <taxon>Bacilli</taxon>
        <taxon>Lactobacillales</taxon>
        <taxon>Lactobacillaceae</taxon>
        <taxon>Lactobacillus</taxon>
    </lineage>
</organism>
<dbReference type="FunFam" id="1.10.287.180:FF:000001">
    <property type="entry name" value="Transcription elongation factor GreA"/>
    <property type="match status" value="1"/>
</dbReference>
<dbReference type="GO" id="GO:0003746">
    <property type="term" value="F:translation elongation factor activity"/>
    <property type="evidence" value="ECO:0007669"/>
    <property type="project" value="UniProtKB-KW"/>
</dbReference>
<dbReference type="GO" id="GO:0003677">
    <property type="term" value="F:DNA binding"/>
    <property type="evidence" value="ECO:0007669"/>
    <property type="project" value="UniProtKB-UniRule"/>
</dbReference>
<gene>
    <name evidence="8 12" type="primary">greA</name>
    <name evidence="13" type="synonym">greA_1</name>
    <name evidence="12" type="ORF">F8244_06665</name>
    <name evidence="13" type="ORF">FIPPAONL_00629</name>
</gene>
<dbReference type="HAMAP" id="MF_00105">
    <property type="entry name" value="GreA_GreB"/>
    <property type="match status" value="1"/>
</dbReference>
<evidence type="ECO:0000256" key="2">
    <source>
        <dbReference type="ARBA" id="ARBA00013729"/>
    </source>
</evidence>
<dbReference type="OrthoDB" id="9808774at2"/>
<keyword evidence="4 8" id="KW-0238">DNA-binding</keyword>
<dbReference type="InterPro" id="IPR036953">
    <property type="entry name" value="GreA/GreB_C_sf"/>
</dbReference>
<evidence type="ECO:0000313" key="15">
    <source>
        <dbReference type="Proteomes" id="UP000460112"/>
    </source>
</evidence>
<keyword evidence="5 8" id="KW-0804">Transcription</keyword>
<feature type="domain" description="Transcription elongation factor GreA/GreB N-terminal" evidence="11">
    <location>
        <begin position="6"/>
        <end position="74"/>
    </location>
</feature>
<dbReference type="FunFam" id="3.10.50.30:FF:000001">
    <property type="entry name" value="Transcription elongation factor GreA"/>
    <property type="match status" value="1"/>
</dbReference>
<evidence type="ECO:0000313" key="12">
    <source>
        <dbReference type="EMBL" id="KAB1950637.1"/>
    </source>
</evidence>
<dbReference type="InterPro" id="IPR022691">
    <property type="entry name" value="Tscrpt_elong_fac_GreA/B_N"/>
</dbReference>
<name>A0A133PHT5_LACGS</name>
<dbReference type="Pfam" id="PF03449">
    <property type="entry name" value="GreA_GreB_N"/>
    <property type="match status" value="1"/>
</dbReference>
<dbReference type="PIRSF" id="PIRSF006092">
    <property type="entry name" value="GreA_GreB"/>
    <property type="match status" value="1"/>
</dbReference>
<dbReference type="SUPFAM" id="SSF54534">
    <property type="entry name" value="FKBP-like"/>
    <property type="match status" value="1"/>
</dbReference>
<evidence type="ECO:0000313" key="13">
    <source>
        <dbReference type="EMBL" id="TQW15686.1"/>
    </source>
</evidence>
<dbReference type="STRING" id="324831.LGAS_0183"/>
<keyword evidence="12" id="KW-0251">Elongation factor</keyword>
<dbReference type="SUPFAM" id="SSF46557">
    <property type="entry name" value="GreA transcript cleavage protein, N-terminal domain"/>
    <property type="match status" value="1"/>
</dbReference>
<comment type="caution">
    <text evidence="12">The sequence shown here is derived from an EMBL/GenBank/DDBJ whole genome shotgun (WGS) entry which is preliminary data.</text>
</comment>
<evidence type="ECO:0000256" key="5">
    <source>
        <dbReference type="ARBA" id="ARBA00023163"/>
    </source>
</evidence>
<dbReference type="GeneID" id="29638360"/>
<comment type="function">
    <text evidence="6 8 9">Necessary for efficient RNA polymerase transcription elongation past template-encoded arresting sites. The arresting sites in DNA have the property of trapping a certain fraction of elongating RNA polymerases that pass through, resulting in locked ternary complexes. Cleavage of the nascent transcript by cleavage factors such as GreA or GreB allows the resumption of elongation from the new 3'terminus. GreA releases sequences of 2 to 3 nucleotides.</text>
</comment>
<dbReference type="PROSITE" id="PS00829">
    <property type="entry name" value="GREAB_1"/>
    <property type="match status" value="1"/>
</dbReference>
<evidence type="ECO:0000256" key="3">
    <source>
        <dbReference type="ARBA" id="ARBA00023015"/>
    </source>
</evidence>
<reference evidence="13 14" key="1">
    <citation type="submission" date="2019-04" db="EMBL/GenBank/DDBJ databases">
        <title>Lactobacillus gasseri 7171 assembly.</title>
        <authorList>
            <person name="Joris B.R."/>
            <person name="Giguere D."/>
        </authorList>
    </citation>
    <scope>NUCLEOTIDE SEQUENCE [LARGE SCALE GENOMIC DNA]</scope>
    <source>
        <strain evidence="13 14">7171</strain>
    </source>
</reference>
<dbReference type="Proteomes" id="UP000316012">
    <property type="component" value="Unassembled WGS sequence"/>
</dbReference>
<dbReference type="PANTHER" id="PTHR30437">
    <property type="entry name" value="TRANSCRIPTION ELONGATION FACTOR GREA"/>
    <property type="match status" value="1"/>
</dbReference>
<dbReference type="AlphaFoldDB" id="A0A133PHT5"/>
<sequence length="153" mass="17323">MVYYQKMTPEGYQEIKDEIARLKKDRPRRIKILQEARSMGDLSENSEYTTAKMELGHLQSRLRYLDKQLRYSEIIQKDESGTIDLGSNVKLLFEGDDDAEEYRIVGRMEADLAKGKISFDSPLGQALMKQKAGATVTVQAPAGSYDVKIIAVN</sequence>
<dbReference type="InterPro" id="IPR023459">
    <property type="entry name" value="Tscrpt_elong_fac_GreA/B_fam"/>
</dbReference>
<dbReference type="EMBL" id="SRMD01000065">
    <property type="protein sequence ID" value="TQW15686.1"/>
    <property type="molecule type" value="Genomic_DNA"/>
</dbReference>
<evidence type="ECO:0000256" key="8">
    <source>
        <dbReference type="HAMAP-Rule" id="MF_00105"/>
    </source>
</evidence>
<reference evidence="12 15" key="2">
    <citation type="submission" date="2019-09" db="EMBL/GenBank/DDBJ databases">
        <title>Investigation of probiotic properties of different lactic acid bacteria.</title>
        <authorList>
            <person name="Jaomanjaka F."/>
            <person name="Blanc P."/>
        </authorList>
    </citation>
    <scope>NUCLEOTIDE SEQUENCE [LARGE SCALE GENOMIC DNA]</scope>
    <source>
        <strain evidence="12 15">BIO6369</strain>
    </source>
</reference>
<dbReference type="eggNOG" id="COG0782">
    <property type="taxonomic scope" value="Bacteria"/>
</dbReference>
<dbReference type="InterPro" id="IPR018151">
    <property type="entry name" value="TF_GreA/GreB_CS"/>
</dbReference>
<dbReference type="GO" id="GO:0070063">
    <property type="term" value="F:RNA polymerase binding"/>
    <property type="evidence" value="ECO:0007669"/>
    <property type="project" value="InterPro"/>
</dbReference>
<dbReference type="Pfam" id="PF01272">
    <property type="entry name" value="GreA_GreB"/>
    <property type="match status" value="1"/>
</dbReference>
<dbReference type="PANTHER" id="PTHR30437:SF4">
    <property type="entry name" value="TRANSCRIPTION ELONGATION FACTOR GREA"/>
    <property type="match status" value="1"/>
</dbReference>
<proteinExistence type="inferred from homology"/>
<evidence type="ECO:0000256" key="7">
    <source>
        <dbReference type="ARBA" id="ARBA00030776"/>
    </source>
</evidence>
<dbReference type="RefSeq" id="WP_003647915.1">
    <property type="nucleotide sequence ID" value="NZ_CABOGQ010000001.1"/>
</dbReference>
<keyword evidence="12" id="KW-0648">Protein biosynthesis</keyword>
<feature type="domain" description="Transcription elongation factor GreA/GreB C-terminal" evidence="10">
    <location>
        <begin position="80"/>
        <end position="152"/>
    </location>
</feature>
<dbReference type="Gene3D" id="1.10.287.180">
    <property type="entry name" value="Transcription elongation factor, GreA/GreB, N-terminal domain"/>
    <property type="match status" value="1"/>
</dbReference>
<dbReference type="InterPro" id="IPR001437">
    <property type="entry name" value="Tscrpt_elong_fac_GreA/B_C"/>
</dbReference>
<keyword evidence="14" id="KW-1185">Reference proteome</keyword>
<evidence type="ECO:0000256" key="1">
    <source>
        <dbReference type="ARBA" id="ARBA00008213"/>
    </source>
</evidence>
<dbReference type="GO" id="GO:0006354">
    <property type="term" value="P:DNA-templated transcription elongation"/>
    <property type="evidence" value="ECO:0007669"/>
    <property type="project" value="TreeGrafter"/>
</dbReference>
<dbReference type="Proteomes" id="UP000460112">
    <property type="component" value="Unassembled WGS sequence"/>
</dbReference>
<dbReference type="GO" id="GO:0032784">
    <property type="term" value="P:regulation of DNA-templated transcription elongation"/>
    <property type="evidence" value="ECO:0007669"/>
    <property type="project" value="UniProtKB-UniRule"/>
</dbReference>
<evidence type="ECO:0000313" key="14">
    <source>
        <dbReference type="Proteomes" id="UP000316012"/>
    </source>
</evidence>
<dbReference type="NCBIfam" id="NF001263">
    <property type="entry name" value="PRK00226.1-4"/>
    <property type="match status" value="1"/>
</dbReference>
<dbReference type="InterPro" id="IPR028624">
    <property type="entry name" value="Tscrpt_elong_fac_GreA/B"/>
</dbReference>
<comment type="similarity">
    <text evidence="1 8 9">Belongs to the GreA/GreB family.</text>
</comment>
<protein>
    <recommendedName>
        <fullName evidence="2 8">Transcription elongation factor GreA</fullName>
    </recommendedName>
    <alternativeName>
        <fullName evidence="7 8">Transcript cleavage factor GreA</fullName>
    </alternativeName>
</protein>
<evidence type="ECO:0000256" key="4">
    <source>
        <dbReference type="ARBA" id="ARBA00023125"/>
    </source>
</evidence>
<dbReference type="InterPro" id="IPR006359">
    <property type="entry name" value="Tscrpt_elong_fac_GreA"/>
</dbReference>
<evidence type="ECO:0000256" key="6">
    <source>
        <dbReference type="ARBA" id="ARBA00024916"/>
    </source>
</evidence>
<evidence type="ECO:0000259" key="11">
    <source>
        <dbReference type="Pfam" id="PF03449"/>
    </source>
</evidence>
<dbReference type="NCBIfam" id="TIGR01462">
    <property type="entry name" value="greA"/>
    <property type="match status" value="1"/>
</dbReference>
<dbReference type="InterPro" id="IPR036805">
    <property type="entry name" value="Tscrpt_elong_fac_GreA/B_N_sf"/>
</dbReference>
<dbReference type="Gene3D" id="3.10.50.30">
    <property type="entry name" value="Transcription elongation factor, GreA/GreB, C-terminal domain"/>
    <property type="match status" value="1"/>
</dbReference>
<accession>A0A133PHT5</accession>
<dbReference type="OMA" id="DEIYGRN"/>
<dbReference type="EMBL" id="WBOA01000002">
    <property type="protein sequence ID" value="KAB1950637.1"/>
    <property type="molecule type" value="Genomic_DNA"/>
</dbReference>